<evidence type="ECO:0000313" key="2">
    <source>
        <dbReference type="EMBL" id="UOQ86878.1"/>
    </source>
</evidence>
<dbReference type="Proteomes" id="UP000831537">
    <property type="component" value="Chromosome"/>
</dbReference>
<proteinExistence type="predicted"/>
<keyword evidence="1" id="KW-1133">Transmembrane helix</keyword>
<dbReference type="InterPro" id="IPR010721">
    <property type="entry name" value="UstE-like"/>
</dbReference>
<feature type="transmembrane region" description="Helical" evidence="1">
    <location>
        <begin position="6"/>
        <end position="22"/>
    </location>
</feature>
<dbReference type="EMBL" id="CP095071">
    <property type="protein sequence ID" value="UOQ86878.1"/>
    <property type="molecule type" value="Genomic_DNA"/>
</dbReference>
<dbReference type="PANTHER" id="PTHR32251">
    <property type="entry name" value="3-OXO-5-ALPHA-STEROID 4-DEHYDROGENASE"/>
    <property type="match status" value="1"/>
</dbReference>
<evidence type="ECO:0000313" key="3">
    <source>
        <dbReference type="Proteomes" id="UP000831537"/>
    </source>
</evidence>
<reference evidence="2 3" key="1">
    <citation type="submission" date="2022-04" db="EMBL/GenBank/DDBJ databases">
        <title>Gracilibacillus sp. isolated from saltern.</title>
        <authorList>
            <person name="Won M."/>
            <person name="Lee C.-M."/>
            <person name="Woen H.-Y."/>
            <person name="Kwon S.-W."/>
        </authorList>
    </citation>
    <scope>NUCLEOTIDE SEQUENCE [LARGE SCALE GENOMIC DNA]</scope>
    <source>
        <strain evidence="2 3">SSPM10-3</strain>
    </source>
</reference>
<sequence length="253" mass="29259">MLILSIILILYLFMLIGWLVAVKKDNFGLVDCFWGITFIITSVVTLIFTKNINIVSVSITLFVTIWGVRLSGYLFARNWNSQEDYRYQNMRKKWKNPKITALFRVFLLQATISLFFSLGIILGILYSDEPFSHVPLYIGIMIWIIGFIFESVGDYQLKQHRTKNAGTIITHGLWKYTRHPNYFGEAVMWYGISMMASSHPMGLVSFVSPLLLTFFLLKISGVPLLEKKLKTKKGYLTYMRRTNKFIPGPPKND</sequence>
<feature type="transmembrane region" description="Helical" evidence="1">
    <location>
        <begin position="101"/>
        <end position="126"/>
    </location>
</feature>
<dbReference type="PROSITE" id="PS50244">
    <property type="entry name" value="S5A_REDUCTASE"/>
    <property type="match status" value="1"/>
</dbReference>
<gene>
    <name evidence="2" type="ORF">MUN87_08330</name>
</gene>
<feature type="transmembrane region" description="Helical" evidence="1">
    <location>
        <begin position="54"/>
        <end position="76"/>
    </location>
</feature>
<dbReference type="RefSeq" id="WP_244747252.1">
    <property type="nucleotide sequence ID" value="NZ_CP095071.1"/>
</dbReference>
<protein>
    <submittedName>
        <fullName evidence="2">DUF1295 domain-containing protein</fullName>
    </submittedName>
</protein>
<name>A0ABY4GR51_9BACI</name>
<accession>A0ABY4GR51</accession>
<keyword evidence="1" id="KW-0472">Membrane</keyword>
<dbReference type="Pfam" id="PF06966">
    <property type="entry name" value="DUF1295"/>
    <property type="match status" value="1"/>
</dbReference>
<feature type="transmembrane region" description="Helical" evidence="1">
    <location>
        <begin position="206"/>
        <end position="225"/>
    </location>
</feature>
<dbReference type="Gene3D" id="1.20.120.1630">
    <property type="match status" value="1"/>
</dbReference>
<feature type="transmembrane region" description="Helical" evidence="1">
    <location>
        <begin position="132"/>
        <end position="153"/>
    </location>
</feature>
<dbReference type="PANTHER" id="PTHR32251:SF17">
    <property type="entry name" value="STEROID 5-ALPHA REDUCTASE C-TERMINAL DOMAIN-CONTAINING PROTEIN"/>
    <property type="match status" value="1"/>
</dbReference>
<keyword evidence="1" id="KW-0812">Transmembrane</keyword>
<organism evidence="2 3">
    <name type="scientific">Gracilibacillus salinarum</name>
    <dbReference type="NCBI Taxonomy" id="2932255"/>
    <lineage>
        <taxon>Bacteria</taxon>
        <taxon>Bacillati</taxon>
        <taxon>Bacillota</taxon>
        <taxon>Bacilli</taxon>
        <taxon>Bacillales</taxon>
        <taxon>Bacillaceae</taxon>
        <taxon>Gracilibacillus</taxon>
    </lineage>
</organism>
<evidence type="ECO:0000256" key="1">
    <source>
        <dbReference type="SAM" id="Phobius"/>
    </source>
</evidence>
<feature type="transmembrane region" description="Helical" evidence="1">
    <location>
        <begin position="29"/>
        <end position="48"/>
    </location>
</feature>
<keyword evidence="3" id="KW-1185">Reference proteome</keyword>